<gene>
    <name evidence="1" type="ORF">N0F65_000878</name>
</gene>
<reference evidence="1" key="1">
    <citation type="submission" date="2022-11" db="EMBL/GenBank/DDBJ databases">
        <authorList>
            <person name="Morgan W.R."/>
            <person name="Tartar A."/>
        </authorList>
    </citation>
    <scope>NUCLEOTIDE SEQUENCE</scope>
    <source>
        <strain evidence="1">ARSEF 373</strain>
    </source>
</reference>
<dbReference type="AlphaFoldDB" id="A0AAV2Z058"/>
<evidence type="ECO:0000313" key="1">
    <source>
        <dbReference type="EMBL" id="DAZ99700.1"/>
    </source>
</evidence>
<dbReference type="Proteomes" id="UP001146120">
    <property type="component" value="Unassembled WGS sequence"/>
</dbReference>
<keyword evidence="2" id="KW-1185">Reference proteome</keyword>
<proteinExistence type="predicted"/>
<sequence>MARSLQWQTQRCRMQIRHSENPIRCPQHSLPIGEATTHEICEIY</sequence>
<protein>
    <submittedName>
        <fullName evidence="1">Uncharacterized protein</fullName>
    </submittedName>
</protein>
<name>A0AAV2Z058_9STRA</name>
<accession>A0AAV2Z058</accession>
<reference evidence="1" key="2">
    <citation type="journal article" date="2023" name="Microbiol Resour">
        <title>Decontamination and Annotation of the Draft Genome Sequence of the Oomycete Lagenidium giganteum ARSEF 373.</title>
        <authorList>
            <person name="Morgan W.R."/>
            <person name="Tartar A."/>
        </authorList>
    </citation>
    <scope>NUCLEOTIDE SEQUENCE</scope>
    <source>
        <strain evidence="1">ARSEF 373</strain>
    </source>
</reference>
<comment type="caution">
    <text evidence="1">The sequence shown here is derived from an EMBL/GenBank/DDBJ whole genome shotgun (WGS) entry which is preliminary data.</text>
</comment>
<evidence type="ECO:0000313" key="2">
    <source>
        <dbReference type="Proteomes" id="UP001146120"/>
    </source>
</evidence>
<dbReference type="EMBL" id="DAKRPA010000078">
    <property type="protein sequence ID" value="DAZ99700.1"/>
    <property type="molecule type" value="Genomic_DNA"/>
</dbReference>
<organism evidence="1 2">
    <name type="scientific">Lagenidium giganteum</name>
    <dbReference type="NCBI Taxonomy" id="4803"/>
    <lineage>
        <taxon>Eukaryota</taxon>
        <taxon>Sar</taxon>
        <taxon>Stramenopiles</taxon>
        <taxon>Oomycota</taxon>
        <taxon>Peronosporomycetes</taxon>
        <taxon>Pythiales</taxon>
        <taxon>Pythiaceae</taxon>
    </lineage>
</organism>